<dbReference type="EMBL" id="JAULBC010000003">
    <property type="protein sequence ID" value="MEX6688101.1"/>
    <property type="molecule type" value="Genomic_DNA"/>
</dbReference>
<proteinExistence type="predicted"/>
<comment type="caution">
    <text evidence="2">The sequence shown here is derived from an EMBL/GenBank/DDBJ whole genome shotgun (WGS) entry which is preliminary data.</text>
</comment>
<dbReference type="PROSITE" id="PS50943">
    <property type="entry name" value="HTH_CROC1"/>
    <property type="match status" value="1"/>
</dbReference>
<evidence type="ECO:0000259" key="1">
    <source>
        <dbReference type="PROSITE" id="PS50943"/>
    </source>
</evidence>
<dbReference type="InterPro" id="IPR001387">
    <property type="entry name" value="Cro/C1-type_HTH"/>
</dbReference>
<feature type="domain" description="HTH cro/C1-type" evidence="1">
    <location>
        <begin position="106"/>
        <end position="127"/>
    </location>
</feature>
<accession>A0ABV3ZE03</accession>
<evidence type="ECO:0000313" key="2">
    <source>
        <dbReference type="EMBL" id="MEX6688101.1"/>
    </source>
</evidence>
<dbReference type="RefSeq" id="WP_369329508.1">
    <property type="nucleotide sequence ID" value="NZ_JAULBC010000003.1"/>
</dbReference>
<evidence type="ECO:0000313" key="3">
    <source>
        <dbReference type="Proteomes" id="UP001560573"/>
    </source>
</evidence>
<gene>
    <name evidence="2" type="ORF">QTN47_11380</name>
</gene>
<reference evidence="2 3" key="1">
    <citation type="submission" date="2023-07" db="EMBL/GenBank/DDBJ databases">
        <authorList>
            <person name="Lian W.-H."/>
        </authorList>
    </citation>
    <scope>NUCLEOTIDE SEQUENCE [LARGE SCALE GENOMIC DNA]</scope>
    <source>
        <strain evidence="2 3">SYSU DXS3180</strain>
    </source>
</reference>
<organism evidence="2 3">
    <name type="scientific">Danxiaibacter flavus</name>
    <dbReference type="NCBI Taxonomy" id="3049108"/>
    <lineage>
        <taxon>Bacteria</taxon>
        <taxon>Pseudomonadati</taxon>
        <taxon>Bacteroidota</taxon>
        <taxon>Chitinophagia</taxon>
        <taxon>Chitinophagales</taxon>
        <taxon>Chitinophagaceae</taxon>
        <taxon>Danxiaibacter</taxon>
    </lineage>
</organism>
<name>A0ABV3ZE03_9BACT</name>
<dbReference type="Proteomes" id="UP001560573">
    <property type="component" value="Unassembled WGS sequence"/>
</dbReference>
<sequence>MKKEDVPQNVSSLGKITTEVCYATDASGNYTTQQSRGWEVKIDALNVTWEDIQKKVEAAKQRVLNNEVSPIAFFIERSVMDINILSGYTGFWKWQIKRHLKPAVFKKLSQKKLAKYAEVFNVSVDELKSMDVHEQ</sequence>
<protein>
    <recommendedName>
        <fullName evidence="1">HTH cro/C1-type domain-containing protein</fullName>
    </recommendedName>
</protein>
<keyword evidence="3" id="KW-1185">Reference proteome</keyword>